<evidence type="ECO:0000313" key="2">
    <source>
        <dbReference type="EMBL" id="MCK9689647.1"/>
    </source>
</evidence>
<feature type="transmembrane region" description="Helical" evidence="1">
    <location>
        <begin position="61"/>
        <end position="81"/>
    </location>
</feature>
<feature type="transmembrane region" description="Helical" evidence="1">
    <location>
        <begin position="35"/>
        <end position="55"/>
    </location>
</feature>
<evidence type="ECO:0000313" key="3">
    <source>
        <dbReference type="Proteomes" id="UP001139353"/>
    </source>
</evidence>
<dbReference type="Proteomes" id="UP001139353">
    <property type="component" value="Unassembled WGS sequence"/>
</dbReference>
<keyword evidence="1" id="KW-0472">Membrane</keyword>
<sequence length="143" mass="15672">MDDLRYSPPKAVVDDVAADGGVEIPDKVLKKIRTAWIACLVSAAMTLLMVSMVIITGKSNLGLQGPIDLLDVVFILGMAFGISRRSRVCAVLMLAYFALSKYLIFRAAGQVSGVWLGLVFLYFYVQGVVGTFEYHKLHKARAQ</sequence>
<comment type="caution">
    <text evidence="2">The sequence shown here is derived from an EMBL/GenBank/DDBJ whole genome shotgun (WGS) entry which is preliminary data.</text>
</comment>
<protein>
    <submittedName>
        <fullName evidence="2">Uncharacterized protein</fullName>
    </submittedName>
</protein>
<feature type="transmembrane region" description="Helical" evidence="1">
    <location>
        <begin position="114"/>
        <end position="134"/>
    </location>
</feature>
<dbReference type="RefSeq" id="WP_275685700.1">
    <property type="nucleotide sequence ID" value="NZ_JAJLJH010000017.1"/>
</dbReference>
<evidence type="ECO:0000256" key="1">
    <source>
        <dbReference type="SAM" id="Phobius"/>
    </source>
</evidence>
<dbReference type="EMBL" id="JAJLJH010000017">
    <property type="protein sequence ID" value="MCK9689647.1"/>
    <property type="molecule type" value="Genomic_DNA"/>
</dbReference>
<keyword evidence="1" id="KW-0812">Transmembrane</keyword>
<keyword evidence="1" id="KW-1133">Transmembrane helix</keyword>
<dbReference type="AlphaFoldDB" id="A0A9X1YQX4"/>
<proteinExistence type="predicted"/>
<reference evidence="2" key="1">
    <citation type="submission" date="2021-11" db="EMBL/GenBank/DDBJ databases">
        <title>BS-T2-15 a new species belonging to the Comamonadaceae family isolated from the soil of a French oak forest.</title>
        <authorList>
            <person name="Mieszkin S."/>
            <person name="Alain K."/>
        </authorList>
    </citation>
    <scope>NUCLEOTIDE SEQUENCE</scope>
    <source>
        <strain evidence="2">BS-T2-15</strain>
    </source>
</reference>
<accession>A0A9X1YQX4</accession>
<keyword evidence="3" id="KW-1185">Reference proteome</keyword>
<organism evidence="2 3">
    <name type="scientific">Scleromatobacter humisilvae</name>
    <dbReference type="NCBI Taxonomy" id="2897159"/>
    <lineage>
        <taxon>Bacteria</taxon>
        <taxon>Pseudomonadati</taxon>
        <taxon>Pseudomonadota</taxon>
        <taxon>Betaproteobacteria</taxon>
        <taxon>Burkholderiales</taxon>
        <taxon>Sphaerotilaceae</taxon>
        <taxon>Scleromatobacter</taxon>
    </lineage>
</organism>
<name>A0A9X1YQX4_9BURK</name>
<gene>
    <name evidence="2" type="ORF">LPC04_28340</name>
</gene>